<evidence type="ECO:0000256" key="5">
    <source>
        <dbReference type="ARBA" id="ARBA00022618"/>
    </source>
</evidence>
<sequence length="109" mass="12573">MSAQPVDIQIFGRSMRVNCPVEQKEALLASAQELEQRLQDLKDRSGVTNTEQLIFIVALNVCHELTQEKTKTRDYAYNMEEKIKMLQQTIEQALHDQVKITERQVMPIG</sequence>
<gene>
    <name evidence="13" type="ordered locus">S70_03625</name>
</gene>
<dbReference type="Gene3D" id="1.20.5.50">
    <property type="match status" value="1"/>
</dbReference>
<evidence type="ECO:0000256" key="2">
    <source>
        <dbReference type="ARBA" id="ARBA00010074"/>
    </source>
</evidence>
<dbReference type="GO" id="GO:0005829">
    <property type="term" value="C:cytosol"/>
    <property type="evidence" value="ECO:0007669"/>
    <property type="project" value="TreeGrafter"/>
</dbReference>
<comment type="similarity">
    <text evidence="2">Belongs to the ZapA family. Type 1 subfamily.</text>
</comment>
<dbReference type="Gene3D" id="3.30.160.880">
    <property type="entry name" value="Cell division protein ZapA protomer, N-terminal domain"/>
    <property type="match status" value="1"/>
</dbReference>
<dbReference type="FunFam" id="3.30.160.880:FF:000001">
    <property type="entry name" value="Cell division protein ZapA"/>
    <property type="match status" value="1"/>
</dbReference>
<dbReference type="GO" id="GO:0000917">
    <property type="term" value="P:division septum assembly"/>
    <property type="evidence" value="ECO:0007669"/>
    <property type="project" value="UniProtKB-KW"/>
</dbReference>
<proteinExistence type="inferred from homology"/>
<dbReference type="HOGENOM" id="CLU_116623_3_0_6"/>
<evidence type="ECO:0000256" key="10">
    <source>
        <dbReference type="ARBA" id="ARBA00026068"/>
    </source>
</evidence>
<evidence type="ECO:0000313" key="14">
    <source>
        <dbReference type="Proteomes" id="UP000005012"/>
    </source>
</evidence>
<dbReference type="NCBIfam" id="NF008209">
    <property type="entry name" value="PRK10972.1"/>
    <property type="match status" value="1"/>
</dbReference>
<dbReference type="KEGG" id="psi:S70_03625"/>
<evidence type="ECO:0000256" key="3">
    <source>
        <dbReference type="ARBA" id="ARBA00015195"/>
    </source>
</evidence>
<keyword evidence="8" id="KW-0131">Cell cycle</keyword>
<organism evidence="13 14">
    <name type="scientific">Providencia stuartii (strain MRSN 2154)</name>
    <dbReference type="NCBI Taxonomy" id="1157951"/>
    <lineage>
        <taxon>Bacteria</taxon>
        <taxon>Pseudomonadati</taxon>
        <taxon>Pseudomonadota</taxon>
        <taxon>Gammaproteobacteria</taxon>
        <taxon>Enterobacterales</taxon>
        <taxon>Morganellaceae</taxon>
        <taxon>Providencia</taxon>
    </lineage>
</organism>
<dbReference type="Pfam" id="PF05164">
    <property type="entry name" value="ZapA"/>
    <property type="match status" value="1"/>
</dbReference>
<dbReference type="Proteomes" id="UP000005012">
    <property type="component" value="Chromosome"/>
</dbReference>
<dbReference type="FunFam" id="1.20.5.50:FF:000001">
    <property type="entry name" value="Cell division protein ZapA"/>
    <property type="match status" value="1"/>
</dbReference>
<evidence type="ECO:0000313" key="13">
    <source>
        <dbReference type="EMBL" id="AFH92608.1"/>
    </source>
</evidence>
<keyword evidence="7" id="KW-0717">Septation</keyword>
<comment type="subcellular location">
    <subcellularLocation>
        <location evidence="1">Cytoplasm</location>
    </subcellularLocation>
</comment>
<evidence type="ECO:0000256" key="7">
    <source>
        <dbReference type="ARBA" id="ARBA00023210"/>
    </source>
</evidence>
<reference evidence="13 14" key="1">
    <citation type="journal article" date="2012" name="J. Bacteriol.">
        <title>Complete Genome Sequence of Providencia stuartii Clinical Isolate MRSN 2154.</title>
        <authorList>
            <person name="Clifford R.J."/>
            <person name="Hang J."/>
            <person name="Riley M.C."/>
            <person name="Onmus-Leone F."/>
            <person name="Kuschner R.A."/>
            <person name="Lesho E.P."/>
            <person name="Waterman P.E."/>
        </authorList>
    </citation>
    <scope>NUCLEOTIDE SEQUENCE [LARGE SCALE GENOMIC DNA]</scope>
    <source>
        <strain evidence="13 14">MRSN 2154</strain>
    </source>
</reference>
<keyword evidence="4" id="KW-0963">Cytoplasm</keyword>
<evidence type="ECO:0000256" key="1">
    <source>
        <dbReference type="ARBA" id="ARBA00004496"/>
    </source>
</evidence>
<comment type="function">
    <text evidence="9">Activator of cell division through the inhibition of FtsZ GTPase activity, therefore promoting FtsZ assembly into bundles of protofilaments necessary for the formation of the division Z ring. It is recruited early at mid-cell but it is not essential for cell division.</text>
</comment>
<dbReference type="GeneID" id="93518542"/>
<dbReference type="PANTHER" id="PTHR34981:SF1">
    <property type="entry name" value="CELL DIVISION PROTEIN ZAPA"/>
    <property type="match status" value="1"/>
</dbReference>
<dbReference type="InterPro" id="IPR036192">
    <property type="entry name" value="Cell_div_ZapA-like_sf"/>
</dbReference>
<evidence type="ECO:0000256" key="12">
    <source>
        <dbReference type="SAM" id="Coils"/>
    </source>
</evidence>
<keyword evidence="5" id="KW-0132">Cell division</keyword>
<comment type="subunit">
    <text evidence="10">Homodimer. Interacts with FtsZ.</text>
</comment>
<dbReference type="EMBL" id="CP003488">
    <property type="protein sequence ID" value="AFH92608.1"/>
    <property type="molecule type" value="Genomic_DNA"/>
</dbReference>
<evidence type="ECO:0000256" key="6">
    <source>
        <dbReference type="ARBA" id="ARBA00023054"/>
    </source>
</evidence>
<dbReference type="AlphaFoldDB" id="A0A140NIX9"/>
<protein>
    <recommendedName>
        <fullName evidence="3">Cell division protein ZapA</fullName>
    </recommendedName>
    <alternativeName>
        <fullName evidence="11">Z ring-associated protein ZapA</fullName>
    </alternativeName>
</protein>
<name>A0A140NIX9_PROSM</name>
<dbReference type="PATRIC" id="fig|1157951.4.peg.716"/>
<dbReference type="PANTHER" id="PTHR34981">
    <property type="entry name" value="CELL DIVISION PROTEIN ZAPA"/>
    <property type="match status" value="1"/>
</dbReference>
<dbReference type="GO" id="GO:0030428">
    <property type="term" value="C:cell septum"/>
    <property type="evidence" value="ECO:0007669"/>
    <property type="project" value="TreeGrafter"/>
</dbReference>
<dbReference type="GO" id="GO:0043093">
    <property type="term" value="P:FtsZ-dependent cytokinesis"/>
    <property type="evidence" value="ECO:0007669"/>
    <property type="project" value="TreeGrafter"/>
</dbReference>
<evidence type="ECO:0000256" key="8">
    <source>
        <dbReference type="ARBA" id="ARBA00023306"/>
    </source>
</evidence>
<evidence type="ECO:0000256" key="4">
    <source>
        <dbReference type="ARBA" id="ARBA00022490"/>
    </source>
</evidence>
<dbReference type="GO" id="GO:0032153">
    <property type="term" value="C:cell division site"/>
    <property type="evidence" value="ECO:0007669"/>
    <property type="project" value="TreeGrafter"/>
</dbReference>
<evidence type="ECO:0000256" key="11">
    <source>
        <dbReference type="ARBA" id="ARBA00033158"/>
    </source>
</evidence>
<keyword evidence="6 12" id="KW-0175">Coiled coil</keyword>
<dbReference type="RefSeq" id="WP_004921740.1">
    <property type="nucleotide sequence ID" value="NC_017731.1"/>
</dbReference>
<dbReference type="OrthoDB" id="5917174at2"/>
<dbReference type="InterPro" id="IPR042233">
    <property type="entry name" value="Cell_div_ZapA_N"/>
</dbReference>
<evidence type="ECO:0000256" key="9">
    <source>
        <dbReference type="ARBA" id="ARBA00024910"/>
    </source>
</evidence>
<dbReference type="InterPro" id="IPR007838">
    <property type="entry name" value="Cell_div_ZapA-like"/>
</dbReference>
<accession>A0A140NIX9</accession>
<feature type="coiled-coil region" evidence="12">
    <location>
        <begin position="21"/>
        <end position="51"/>
    </location>
</feature>
<reference evidence="14" key="2">
    <citation type="submission" date="2012-04" db="EMBL/GenBank/DDBJ databases">
        <title>Complete genome sequence of Providencia stuartii clinical isolate MRSN 2154.</title>
        <authorList>
            <person name="Clifford R.J."/>
            <person name="Hang J."/>
            <person name="Riley M.C."/>
            <person name="Onmus-Leone F."/>
            <person name="Kuschner R.A."/>
            <person name="Lesho E.P."/>
            <person name="Waterman P.E."/>
        </authorList>
    </citation>
    <scope>NUCLEOTIDE SEQUENCE [LARGE SCALE GENOMIC DNA]</scope>
    <source>
        <strain evidence="14">MRSN 2154</strain>
    </source>
</reference>
<dbReference type="GO" id="GO:0000921">
    <property type="term" value="P:septin ring assembly"/>
    <property type="evidence" value="ECO:0007669"/>
    <property type="project" value="TreeGrafter"/>
</dbReference>
<dbReference type="SUPFAM" id="SSF102829">
    <property type="entry name" value="Cell division protein ZapA-like"/>
    <property type="match status" value="1"/>
</dbReference>